<dbReference type="Gene3D" id="3.40.50.300">
    <property type="entry name" value="P-loop containing nucleotide triphosphate hydrolases"/>
    <property type="match status" value="1"/>
</dbReference>
<keyword evidence="1" id="KW-0547">Nucleotide-binding</keyword>
<dbReference type="InterPro" id="IPR050534">
    <property type="entry name" value="Coronavir_polyprotein_1ab"/>
</dbReference>
<dbReference type="RefSeq" id="WP_346337854.1">
    <property type="nucleotide sequence ID" value="NZ_JBBYXI010000013.1"/>
</dbReference>
<evidence type="ECO:0000313" key="5">
    <source>
        <dbReference type="Proteomes" id="UP001418637"/>
    </source>
</evidence>
<evidence type="ECO:0000313" key="4">
    <source>
        <dbReference type="EMBL" id="MEN3931805.1"/>
    </source>
</evidence>
<evidence type="ECO:0000259" key="3">
    <source>
        <dbReference type="Pfam" id="PF13086"/>
    </source>
</evidence>
<dbReference type="SUPFAM" id="SSF52540">
    <property type="entry name" value="P-loop containing nucleoside triphosphate hydrolases"/>
    <property type="match status" value="1"/>
</dbReference>
<keyword evidence="2" id="KW-0067">ATP-binding</keyword>
<evidence type="ECO:0000256" key="2">
    <source>
        <dbReference type="ARBA" id="ARBA00022840"/>
    </source>
</evidence>
<protein>
    <submittedName>
        <fullName evidence="4">AAA domain-containing protein</fullName>
    </submittedName>
</protein>
<gene>
    <name evidence="4" type="ORF">WJT86_12155</name>
</gene>
<organism evidence="4 5">
    <name type="scientific">Hohaiivirga grylli</name>
    <dbReference type="NCBI Taxonomy" id="3133970"/>
    <lineage>
        <taxon>Bacteria</taxon>
        <taxon>Pseudomonadati</taxon>
        <taxon>Pseudomonadota</taxon>
        <taxon>Alphaproteobacteria</taxon>
        <taxon>Hyphomicrobiales</taxon>
        <taxon>Methylobacteriaceae</taxon>
        <taxon>Hohaiivirga</taxon>
    </lineage>
</organism>
<dbReference type="Proteomes" id="UP001418637">
    <property type="component" value="Unassembled WGS sequence"/>
</dbReference>
<keyword evidence="5" id="KW-1185">Reference proteome</keyword>
<dbReference type="Pfam" id="PF13086">
    <property type="entry name" value="AAA_11"/>
    <property type="match status" value="1"/>
</dbReference>
<comment type="caution">
    <text evidence="4">The sequence shown here is derived from an EMBL/GenBank/DDBJ whole genome shotgun (WGS) entry which is preliminary data.</text>
</comment>
<dbReference type="PANTHER" id="PTHR43788">
    <property type="entry name" value="DNA2/NAM7 HELICASE FAMILY MEMBER"/>
    <property type="match status" value="1"/>
</dbReference>
<sequence>MEAVIPALLMVYTDSRVERPHARGEAVLATIMVDRDGRPVESEAISISSFGWAVPIALDGRLRDLGQWQQEEKILSEKLKAKILTSDKDGKPLPLTQQRLQNAYEWLIQAIGLSPHFAKPPAFAVRSYQYFILQDPPESILLNSFFLDDLATARTLVISGKSTPNLQRYLGTAKPQYRRNLMKDNEALSDALEPQKFPLGSWPGNGRYPLALLQQCAVNLGLHDLKTDGILGVNGPPGTGKTTLLRDVIAAVVTDRAEILCTYDKPENAFVHSGQKLKKGNSFIHLYRLDNKVKGYEMIVASSNNKAVENVSAELPTMEAIAEDADGLRYFKTVSDALLECDTWGMIAAVLGNSKNRNDFRQTFWWNEDVGLQKYLQHACGNLQLITEKTEAGTKQRPPRIITNEDAPEGYDDALRRWEIARQHFRKVAASSKMALANLEKVYNLLKSIRQKQDMISGLVIKIETMHQILAQLTEDYLNAISVCESLKQNVDELDLKRLASLKKRPGVLNRLFRTRIYRSWNEAYGILLKNIASERARLSQLLANIEAKKSEHVRVNGEVQKIQALVTELTESIKCERSTCKDLTRQYPGTFISEEFFDQRHQEKQKSVPWLDAISARLRNDVFEAAMALHKAFVDGAAKQIRHNLNILMDSFGTRSLGSAEKDALIPDLWSTLFLLVPVISTTFASVSRMFNKVGPEAFGWLLVDEAGQALPQAAIGALVRTQRAIVVGDPIQIKPVVVLPEKLTEALCMQFGINPMTYNAPGASAQTLADSATEYYGEFETKFGTREVGVPLLVHRR</sequence>
<name>A0ABV0BQI9_9HYPH</name>
<dbReference type="InterPro" id="IPR041677">
    <property type="entry name" value="DNA2/NAM7_AAA_11"/>
</dbReference>
<proteinExistence type="predicted"/>
<reference evidence="4 5" key="1">
    <citation type="submission" date="2024-04" db="EMBL/GenBank/DDBJ databases">
        <title>A novel species isolated from cricket.</title>
        <authorList>
            <person name="Wang H.-C."/>
        </authorList>
    </citation>
    <scope>NUCLEOTIDE SEQUENCE [LARGE SCALE GENOMIC DNA]</scope>
    <source>
        <strain evidence="4 5">WL0021</strain>
    </source>
</reference>
<dbReference type="EMBL" id="JBBYXI010000013">
    <property type="protein sequence ID" value="MEN3931805.1"/>
    <property type="molecule type" value="Genomic_DNA"/>
</dbReference>
<accession>A0ABV0BQI9</accession>
<dbReference type="PANTHER" id="PTHR43788:SF6">
    <property type="entry name" value="DNA HELICASE B"/>
    <property type="match status" value="1"/>
</dbReference>
<evidence type="ECO:0000256" key="1">
    <source>
        <dbReference type="ARBA" id="ARBA00022741"/>
    </source>
</evidence>
<feature type="domain" description="DNA2/NAM7 helicase helicase" evidence="3">
    <location>
        <begin position="662"/>
        <end position="740"/>
    </location>
</feature>
<dbReference type="InterPro" id="IPR027417">
    <property type="entry name" value="P-loop_NTPase"/>
</dbReference>